<dbReference type="RefSeq" id="WP_012258368.1">
    <property type="nucleotide sequence ID" value="NC_010175.1"/>
</dbReference>
<gene>
    <name evidence="7" type="ordered locus">Caur_2509</name>
</gene>
<dbReference type="Proteomes" id="UP000002008">
    <property type="component" value="Chromosome"/>
</dbReference>
<proteinExistence type="inferred from homology"/>
<dbReference type="Gene3D" id="3.40.50.280">
    <property type="entry name" value="Cobalamin-binding domain"/>
    <property type="match status" value="1"/>
</dbReference>
<evidence type="ECO:0000313" key="8">
    <source>
        <dbReference type="Proteomes" id="UP000002008"/>
    </source>
</evidence>
<dbReference type="InParanoid" id="A9WI24"/>
<accession>A9WI24</accession>
<feature type="domain" description="Methylmalonyl-CoA mutase alpha/beta chain catalytic" evidence="6">
    <location>
        <begin position="50"/>
        <end position="552"/>
    </location>
</feature>
<dbReference type="eggNOG" id="COG1884">
    <property type="taxonomic scope" value="Bacteria"/>
</dbReference>
<dbReference type="InterPro" id="IPR006099">
    <property type="entry name" value="MeMalonylCoA_mutase_a/b_cat"/>
</dbReference>
<dbReference type="KEGG" id="cau:Caur_2509"/>
<keyword evidence="8" id="KW-1185">Reference proteome</keyword>
<dbReference type="GO" id="GO:0031419">
    <property type="term" value="F:cobalamin binding"/>
    <property type="evidence" value="ECO:0000318"/>
    <property type="project" value="GO_Central"/>
</dbReference>
<dbReference type="CDD" id="cd03677">
    <property type="entry name" value="MM_CoA_mutase_beta"/>
    <property type="match status" value="1"/>
</dbReference>
<evidence type="ECO:0000256" key="2">
    <source>
        <dbReference type="ARBA" id="ARBA00008465"/>
    </source>
</evidence>
<dbReference type="Gene3D" id="3.20.20.240">
    <property type="entry name" value="Methylmalonyl-CoA mutase"/>
    <property type="match status" value="1"/>
</dbReference>
<dbReference type="EnsemblBacteria" id="ABY35715">
    <property type="protein sequence ID" value="ABY35715"/>
    <property type="gene ID" value="Caur_2509"/>
</dbReference>
<comment type="cofactor">
    <cofactor evidence="1">
        <name>adenosylcob(III)alamin</name>
        <dbReference type="ChEBI" id="CHEBI:18408"/>
    </cofactor>
</comment>
<protein>
    <submittedName>
        <fullName evidence="7">Methylmalonyl-CoA mutase, large subunit</fullName>
        <ecNumber evidence="7">5.4.99.2</ecNumber>
    </submittedName>
</protein>
<sequence length="717" mass="78020">MTHDAQETTTESAVPERLFDMFTPASYAEWRAAAEKTLKGVPFEKRLVSKTFENILLQPIYNASDIADLPHLGSLPGFAPFVRDTRILGPVRERWQVAQELPYPTATEVNQAAQADLPRGLTTLNVPLDQATRQGIDPDAAAPAQVGAGGMSLATLDDARRLFDQLDLARIPLLIQTGALSLPVAGLLLAAAAERGLSSDRWQGTLAADPLGNLAAEGSLPASLERCYDLLAEWTRWAMTNAPHLRTIMVSSYVYHNSGASIGQEMGCALATGVAYLRAMQERGLDVNEVAPRMQFACSVGANFFLEVARLRAMRMLWARIVAAFDGNEQAQRIHLHVRTSAWTKTRYDVYNNMLRATGEAMAAVMGGAHSLHISHFDEAWGLPDEFSRRIARNLHIILQEECNFFRLIDPPGGSWAVEKLTDEIAAQAWAFFQEIERHGGMAAALAAGMPQEAIAATRNERFAAIAQRRDVIIGINMYPNLDEKRPEFRQIDHLQLHAARAADLRHSRDNRSDEACRTALSNLATQRSVAAVLAAVRAGATLGELSCTLTAADTPAPQVTPLPTHRAAEQFEQLRDAADAYTARTGRRPAVFLANIGPLAQHKARSDFATGFFQAGGFAVINNDGFASVEEAANAALAADADIVTICSTDDTYPAVVPALTHAIKTQRPTTTVILAGYPTDLIDTYRAAGIDEFIHLRANCYDILARLQRLKGVAA</sequence>
<dbReference type="HOGENOM" id="CLU_009523_3_1_0"/>
<evidence type="ECO:0000256" key="4">
    <source>
        <dbReference type="ARBA" id="ARBA00023235"/>
    </source>
</evidence>
<organism evidence="7 8">
    <name type="scientific">Chloroflexus aurantiacus (strain ATCC 29366 / DSM 635 / J-10-fl)</name>
    <dbReference type="NCBI Taxonomy" id="324602"/>
    <lineage>
        <taxon>Bacteria</taxon>
        <taxon>Bacillati</taxon>
        <taxon>Chloroflexota</taxon>
        <taxon>Chloroflexia</taxon>
        <taxon>Chloroflexales</taxon>
        <taxon>Chloroflexineae</taxon>
        <taxon>Chloroflexaceae</taxon>
        <taxon>Chloroflexus</taxon>
    </lineage>
</organism>
<dbReference type="EC" id="5.4.99.2" evidence="7"/>
<dbReference type="EMBL" id="CP000909">
    <property type="protein sequence ID" value="ABY35715.1"/>
    <property type="molecule type" value="Genomic_DNA"/>
</dbReference>
<dbReference type="SUPFAM" id="SSF51703">
    <property type="entry name" value="Cobalamin (vitamin B12)-dependent enzymes"/>
    <property type="match status" value="1"/>
</dbReference>
<dbReference type="InterPro" id="IPR006098">
    <property type="entry name" value="MMCoA_mutase_a_cat"/>
</dbReference>
<dbReference type="PATRIC" id="fig|324602.8.peg.2830"/>
<evidence type="ECO:0000256" key="1">
    <source>
        <dbReference type="ARBA" id="ARBA00001922"/>
    </source>
</evidence>
<keyword evidence="5" id="KW-0170">Cobalt</keyword>
<dbReference type="GO" id="GO:0005737">
    <property type="term" value="C:cytoplasm"/>
    <property type="evidence" value="ECO:0000318"/>
    <property type="project" value="GO_Central"/>
</dbReference>
<dbReference type="PANTHER" id="PTHR48101:SF4">
    <property type="entry name" value="METHYLMALONYL-COA MUTASE, MITOCHONDRIAL"/>
    <property type="match status" value="1"/>
</dbReference>
<reference evidence="8" key="1">
    <citation type="journal article" date="2011" name="BMC Genomics">
        <title>Complete genome sequence of the filamentous anoxygenic phototrophic bacterium Chloroflexus aurantiacus.</title>
        <authorList>
            <person name="Tang K.H."/>
            <person name="Barry K."/>
            <person name="Chertkov O."/>
            <person name="Dalin E."/>
            <person name="Han C.S."/>
            <person name="Hauser L.J."/>
            <person name="Honchak B.M."/>
            <person name="Karbach L.E."/>
            <person name="Land M.L."/>
            <person name="Lapidus A."/>
            <person name="Larimer F.W."/>
            <person name="Mikhailova N."/>
            <person name="Pitluck S."/>
            <person name="Pierson B.K."/>
            <person name="Blankenship R.E."/>
        </authorList>
    </citation>
    <scope>NUCLEOTIDE SEQUENCE [LARGE SCALE GENOMIC DNA]</scope>
    <source>
        <strain evidence="8">ATCC 29366 / DSM 635 / J-10-fl</strain>
    </source>
</reference>
<dbReference type="SUPFAM" id="SSF52242">
    <property type="entry name" value="Cobalamin (vitamin B12)-binding domain"/>
    <property type="match status" value="1"/>
</dbReference>
<name>A9WI24_CHLAA</name>
<evidence type="ECO:0000256" key="3">
    <source>
        <dbReference type="ARBA" id="ARBA00022628"/>
    </source>
</evidence>
<dbReference type="BioCyc" id="MetaCyc:MONOMER-17291"/>
<dbReference type="InterPro" id="IPR016176">
    <property type="entry name" value="Cbl-dep_enz_cat"/>
</dbReference>
<dbReference type="GO" id="GO:0046872">
    <property type="term" value="F:metal ion binding"/>
    <property type="evidence" value="ECO:0007669"/>
    <property type="project" value="InterPro"/>
</dbReference>
<dbReference type="InterPro" id="IPR036724">
    <property type="entry name" value="Cobalamin-bd_sf"/>
</dbReference>
<dbReference type="GO" id="GO:0019678">
    <property type="term" value="P:propionate metabolic process, methylmalonyl pathway"/>
    <property type="evidence" value="ECO:0000318"/>
    <property type="project" value="GO_Central"/>
</dbReference>
<evidence type="ECO:0000256" key="5">
    <source>
        <dbReference type="ARBA" id="ARBA00023285"/>
    </source>
</evidence>
<keyword evidence="4 7" id="KW-0413">Isomerase</keyword>
<dbReference type="GO" id="GO:0004494">
    <property type="term" value="F:methylmalonyl-CoA mutase activity"/>
    <property type="evidence" value="ECO:0000318"/>
    <property type="project" value="GO_Central"/>
</dbReference>
<dbReference type="STRING" id="324602.Caur_2509"/>
<evidence type="ECO:0000259" key="6">
    <source>
        <dbReference type="Pfam" id="PF01642"/>
    </source>
</evidence>
<dbReference type="AlphaFoldDB" id="A9WI24"/>
<dbReference type="NCBIfam" id="TIGR00641">
    <property type="entry name" value="acid_CoA_mut_N"/>
    <property type="match status" value="1"/>
</dbReference>
<keyword evidence="3" id="KW-0846">Cobalamin</keyword>
<dbReference type="Pfam" id="PF01642">
    <property type="entry name" value="MM_CoA_mutase"/>
    <property type="match status" value="1"/>
</dbReference>
<comment type="similarity">
    <text evidence="2">Belongs to the methylmalonyl-CoA mutase family.</text>
</comment>
<evidence type="ECO:0000313" key="7">
    <source>
        <dbReference type="EMBL" id="ABY35715.1"/>
    </source>
</evidence>
<dbReference type="PANTHER" id="PTHR48101">
    <property type="entry name" value="METHYLMALONYL-COA MUTASE, MITOCHONDRIAL-RELATED"/>
    <property type="match status" value="1"/>
</dbReference>